<evidence type="ECO:0000259" key="1">
    <source>
        <dbReference type="Pfam" id="PF01037"/>
    </source>
</evidence>
<dbReference type="PANTHER" id="PTHR30154">
    <property type="entry name" value="LEUCINE-RESPONSIVE REGULATORY PROTEIN"/>
    <property type="match status" value="1"/>
</dbReference>
<feature type="domain" description="Transcription regulator AsnC/Lrp ligand binding" evidence="1">
    <location>
        <begin position="65"/>
        <end position="138"/>
    </location>
</feature>
<gene>
    <name evidence="2" type="ORF">H9Q76_01330</name>
</gene>
<dbReference type="InterPro" id="IPR011008">
    <property type="entry name" value="Dimeric_a/b-barrel"/>
</dbReference>
<accession>A0A7G9FN52</accession>
<dbReference type="KEGG" id="wcp:H9Q76_01330"/>
<dbReference type="Proteomes" id="UP000515819">
    <property type="component" value="Chromosome"/>
</dbReference>
<evidence type="ECO:0000313" key="2">
    <source>
        <dbReference type="EMBL" id="QNL99983.1"/>
    </source>
</evidence>
<keyword evidence="3" id="KW-1185">Reference proteome</keyword>
<dbReference type="EMBL" id="CP060632">
    <property type="protein sequence ID" value="QNL99983.1"/>
    <property type="molecule type" value="Genomic_DNA"/>
</dbReference>
<dbReference type="RefSeq" id="WP_117780459.1">
    <property type="nucleotide sequence ID" value="NZ_CP060632.1"/>
</dbReference>
<dbReference type="GO" id="GO:0043565">
    <property type="term" value="F:sequence-specific DNA binding"/>
    <property type="evidence" value="ECO:0007669"/>
    <property type="project" value="TreeGrafter"/>
</dbReference>
<dbReference type="SUPFAM" id="SSF54909">
    <property type="entry name" value="Dimeric alpha+beta barrel"/>
    <property type="match status" value="1"/>
</dbReference>
<dbReference type="Pfam" id="PF01037">
    <property type="entry name" value="AsnC_trans_reg"/>
    <property type="match status" value="1"/>
</dbReference>
<dbReference type="SUPFAM" id="SSF46785">
    <property type="entry name" value="Winged helix' DNA-binding domain"/>
    <property type="match status" value="1"/>
</dbReference>
<proteinExistence type="predicted"/>
<dbReference type="SMART" id="SM00344">
    <property type="entry name" value="HTH_ASNC"/>
    <property type="match status" value="1"/>
</dbReference>
<dbReference type="PANTHER" id="PTHR30154:SF34">
    <property type="entry name" value="TRANSCRIPTIONAL REGULATOR AZLB"/>
    <property type="match status" value="1"/>
</dbReference>
<sequence length="160" mass="18021">MRNEILKLLETDSRLTVKDIAAMIGADEAAVEADIKAMEDESIICGYHTMIDWDKVGEEMVTAMIEVKVTPQREAGFDQIADRVRNFDEVHSVYLIAGAYDFMVVIQGKTLREISHFVSEKLAIIEDVIATSTNFVLKKYKDHGVIFQTPSQDERLVIAP</sequence>
<dbReference type="InterPro" id="IPR019888">
    <property type="entry name" value="Tscrpt_reg_AsnC-like"/>
</dbReference>
<protein>
    <submittedName>
        <fullName evidence="2">Lrp/AsnC family transcriptional regulator</fullName>
    </submittedName>
</protein>
<dbReference type="AlphaFoldDB" id="A0A7G9FN52"/>
<dbReference type="GO" id="GO:0043200">
    <property type="term" value="P:response to amino acid"/>
    <property type="evidence" value="ECO:0007669"/>
    <property type="project" value="TreeGrafter"/>
</dbReference>
<name>A0A7G9FN52_9FIRM</name>
<dbReference type="InterPro" id="IPR019887">
    <property type="entry name" value="Tscrpt_reg_AsnC/Lrp_C"/>
</dbReference>
<organism evidence="2 3">
    <name type="scientific">Wujia chipingensis</name>
    <dbReference type="NCBI Taxonomy" id="2763670"/>
    <lineage>
        <taxon>Bacteria</taxon>
        <taxon>Bacillati</taxon>
        <taxon>Bacillota</taxon>
        <taxon>Clostridia</taxon>
        <taxon>Lachnospirales</taxon>
        <taxon>Lachnospiraceae</taxon>
        <taxon>Wujia</taxon>
    </lineage>
</organism>
<dbReference type="GO" id="GO:0005829">
    <property type="term" value="C:cytosol"/>
    <property type="evidence" value="ECO:0007669"/>
    <property type="project" value="TreeGrafter"/>
</dbReference>
<dbReference type="Pfam" id="PF13412">
    <property type="entry name" value="HTH_24"/>
    <property type="match status" value="1"/>
</dbReference>
<dbReference type="InterPro" id="IPR036388">
    <property type="entry name" value="WH-like_DNA-bd_sf"/>
</dbReference>
<dbReference type="Gene3D" id="3.30.70.920">
    <property type="match status" value="1"/>
</dbReference>
<dbReference type="InterPro" id="IPR036390">
    <property type="entry name" value="WH_DNA-bd_sf"/>
</dbReference>
<reference evidence="2 3" key="1">
    <citation type="submission" date="2020-08" db="EMBL/GenBank/DDBJ databases">
        <authorList>
            <person name="Liu C."/>
            <person name="Sun Q."/>
        </authorList>
    </citation>
    <scope>NUCLEOTIDE SEQUENCE [LARGE SCALE GENOMIC DNA]</scope>
    <source>
        <strain evidence="2 3">NSJ-4</strain>
    </source>
</reference>
<evidence type="ECO:0000313" key="3">
    <source>
        <dbReference type="Proteomes" id="UP000515819"/>
    </source>
</evidence>
<dbReference type="Gene3D" id="1.10.10.10">
    <property type="entry name" value="Winged helix-like DNA-binding domain superfamily/Winged helix DNA-binding domain"/>
    <property type="match status" value="1"/>
</dbReference>